<dbReference type="InterPro" id="IPR050706">
    <property type="entry name" value="Cyclic-di-GMP_PDE-like"/>
</dbReference>
<evidence type="ECO:0000313" key="2">
    <source>
        <dbReference type="EMBL" id="OFC62240.1"/>
    </source>
</evidence>
<dbReference type="PANTHER" id="PTHR33121">
    <property type="entry name" value="CYCLIC DI-GMP PHOSPHODIESTERASE PDEF"/>
    <property type="match status" value="1"/>
</dbReference>
<dbReference type="PROSITE" id="PS50883">
    <property type="entry name" value="EAL"/>
    <property type="match status" value="1"/>
</dbReference>
<dbReference type="Gene3D" id="3.20.20.450">
    <property type="entry name" value="EAL domain"/>
    <property type="match status" value="1"/>
</dbReference>
<sequence length="178" mass="20401">MNPPLINKFATVPIVTLIELWPEETLAISLTLDSLLQRSFLHWLRDMLPQCTKLQRKRILFELAEADVCQHISRLEPVFRLLYGFSCSVAVNQAGLTVISTAYIKQFQVRLIKLYPDLVRNIDQRTENQLFIQSLLESYKQTSTEVFAAGMRFKEEWQTLVELGVTGGQGGFRHLTTG</sequence>
<dbReference type="SMART" id="SM00052">
    <property type="entry name" value="EAL"/>
    <property type="match status" value="1"/>
</dbReference>
<organism evidence="2 3">
    <name type="scientific">Candidatus Erwinia dacicola</name>
    <dbReference type="NCBI Taxonomy" id="252393"/>
    <lineage>
        <taxon>Bacteria</taxon>
        <taxon>Pseudomonadati</taxon>
        <taxon>Pseudomonadota</taxon>
        <taxon>Gammaproteobacteria</taxon>
        <taxon>Enterobacterales</taxon>
        <taxon>Erwiniaceae</taxon>
        <taxon>Erwinia</taxon>
    </lineage>
</organism>
<name>A0A1E7Z0C6_9GAMM</name>
<proteinExistence type="predicted"/>
<dbReference type="InterPro" id="IPR001633">
    <property type="entry name" value="EAL_dom"/>
</dbReference>
<accession>A0A1E7Z0C6</accession>
<dbReference type="AlphaFoldDB" id="A0A1E7Z0C6"/>
<reference evidence="2 3" key="1">
    <citation type="submission" date="2016-07" db="EMBL/GenBank/DDBJ databases">
        <authorList>
            <person name="Yuval B."/>
        </authorList>
    </citation>
    <scope>NUCLEOTIDE SEQUENCE [LARGE SCALE GENOMIC DNA]</scope>
    <source>
        <strain evidence="2 3">IL</strain>
    </source>
</reference>
<gene>
    <name evidence="2" type="ORF">BBW68_10385</name>
</gene>
<feature type="domain" description="EAL" evidence="1">
    <location>
        <begin position="1"/>
        <end position="178"/>
    </location>
</feature>
<comment type="caution">
    <text evidence="2">The sequence shown here is derived from an EMBL/GenBank/DDBJ whole genome shotgun (WGS) entry which is preliminary data.</text>
</comment>
<dbReference type="PANTHER" id="PTHR33121:SF32">
    <property type="entry name" value="RNASE E SPECIFICITY FACTOR CSRD"/>
    <property type="match status" value="1"/>
</dbReference>
<evidence type="ECO:0000313" key="3">
    <source>
        <dbReference type="Proteomes" id="UP000243534"/>
    </source>
</evidence>
<dbReference type="Pfam" id="PF00563">
    <property type="entry name" value="EAL"/>
    <property type="match status" value="1"/>
</dbReference>
<evidence type="ECO:0000259" key="1">
    <source>
        <dbReference type="PROSITE" id="PS50883"/>
    </source>
</evidence>
<dbReference type="Proteomes" id="UP000243534">
    <property type="component" value="Unassembled WGS sequence"/>
</dbReference>
<dbReference type="EMBL" id="MAYS01000277">
    <property type="protein sequence ID" value="OFC62240.1"/>
    <property type="molecule type" value="Genomic_DNA"/>
</dbReference>
<dbReference type="SUPFAM" id="SSF141868">
    <property type="entry name" value="EAL domain-like"/>
    <property type="match status" value="1"/>
</dbReference>
<dbReference type="InterPro" id="IPR035919">
    <property type="entry name" value="EAL_sf"/>
</dbReference>
<dbReference type="GO" id="GO:0071111">
    <property type="term" value="F:cyclic-guanylate-specific phosphodiesterase activity"/>
    <property type="evidence" value="ECO:0007669"/>
    <property type="project" value="InterPro"/>
</dbReference>
<protein>
    <recommendedName>
        <fullName evidence="1">EAL domain-containing protein</fullName>
    </recommendedName>
</protein>